<feature type="transmembrane region" description="Helical" evidence="9">
    <location>
        <begin position="529"/>
        <end position="547"/>
    </location>
</feature>
<organism evidence="10 11">
    <name type="scientific">Cordylochernes scorpioides</name>
    <dbReference type="NCBI Taxonomy" id="51811"/>
    <lineage>
        <taxon>Eukaryota</taxon>
        <taxon>Metazoa</taxon>
        <taxon>Ecdysozoa</taxon>
        <taxon>Arthropoda</taxon>
        <taxon>Chelicerata</taxon>
        <taxon>Arachnida</taxon>
        <taxon>Pseudoscorpiones</taxon>
        <taxon>Cheliferoidea</taxon>
        <taxon>Chernetidae</taxon>
        <taxon>Cordylochernes</taxon>
    </lineage>
</organism>
<protein>
    <recommendedName>
        <fullName evidence="9">Protein RFT1 homolog</fullName>
    </recommendedName>
</protein>
<evidence type="ECO:0000256" key="5">
    <source>
        <dbReference type="ARBA" id="ARBA00022824"/>
    </source>
</evidence>
<keyword evidence="7 9" id="KW-0472">Membrane</keyword>
<evidence type="ECO:0000256" key="8">
    <source>
        <dbReference type="ARBA" id="ARBA00045912"/>
    </source>
</evidence>
<dbReference type="Pfam" id="PF04506">
    <property type="entry name" value="Rft-1"/>
    <property type="match status" value="1"/>
</dbReference>
<keyword evidence="6 9" id="KW-1133">Transmembrane helix</keyword>
<feature type="transmembrane region" description="Helical" evidence="9">
    <location>
        <begin position="114"/>
        <end position="135"/>
    </location>
</feature>
<comment type="caution">
    <text evidence="9">Lacks conserved residue(s) required for the propagation of feature annotation.</text>
</comment>
<proteinExistence type="inferred from homology"/>
<evidence type="ECO:0000256" key="4">
    <source>
        <dbReference type="ARBA" id="ARBA00022692"/>
    </source>
</evidence>
<dbReference type="Proteomes" id="UP001235939">
    <property type="component" value="Chromosome 10"/>
</dbReference>
<keyword evidence="11" id="KW-1185">Reference proteome</keyword>
<evidence type="ECO:0000256" key="2">
    <source>
        <dbReference type="ARBA" id="ARBA00004922"/>
    </source>
</evidence>
<feature type="transmembrane region" description="Helical" evidence="9">
    <location>
        <begin position="207"/>
        <end position="229"/>
    </location>
</feature>
<evidence type="ECO:0000256" key="9">
    <source>
        <dbReference type="RuleBase" id="RU365067"/>
    </source>
</evidence>
<dbReference type="PANTHER" id="PTHR13117:SF5">
    <property type="entry name" value="PROTEIN RFT1 HOMOLOG"/>
    <property type="match status" value="1"/>
</dbReference>
<comment type="pathway">
    <text evidence="2">Protein modification; protein glycosylation.</text>
</comment>
<feature type="transmembrane region" description="Helical" evidence="9">
    <location>
        <begin position="559"/>
        <end position="578"/>
    </location>
</feature>
<comment type="function">
    <text evidence="8 9">Intramembrane glycolipid transporter that operates in the biosynthetic pathway of dolichol-linked oligosaccharides, the glycan precursors employed in protein asparagine (N)-glycosylation. The sequential addition of sugars to dolichol pyrophosphate produces dolichol-linked oligosaccharides containing fourteen sugars, including two GlcNAcs, nine mannoses and three glucoses. Once assembled, the oligosaccharide is transferred from the lipid to nascent proteins by oligosaccharyltransferases. The assembly of dolichol-linked oligosaccharides begins on the cytosolic side of the endoplasmic reticulum membrane and finishes in its lumen. RFT1 could mediate the translocation of the cytosolically oriented intermediate DolPP-GlcNAc2Man5, produced by ALG11, into the ER lumen where dolichol-linked oligosaccharides assembly continues. However, the intramembrane lipid transporter activity could not be confirmed in vitro.</text>
</comment>
<feature type="transmembrane region" description="Helical" evidence="9">
    <location>
        <begin position="429"/>
        <end position="448"/>
    </location>
</feature>
<gene>
    <name evidence="10" type="ORF">LAZ67_10000156</name>
</gene>
<evidence type="ECO:0000256" key="7">
    <source>
        <dbReference type="ARBA" id="ARBA00023136"/>
    </source>
</evidence>
<evidence type="ECO:0000313" key="11">
    <source>
        <dbReference type="Proteomes" id="UP001235939"/>
    </source>
</evidence>
<comment type="similarity">
    <text evidence="3 9">Belongs to the RFT1 family.</text>
</comment>
<reference evidence="10 11" key="1">
    <citation type="submission" date="2022-01" db="EMBL/GenBank/DDBJ databases">
        <title>A chromosomal length assembly of Cordylochernes scorpioides.</title>
        <authorList>
            <person name="Zeh D."/>
            <person name="Zeh J."/>
        </authorList>
    </citation>
    <scope>NUCLEOTIDE SEQUENCE [LARGE SCALE GENOMIC DNA]</scope>
    <source>
        <strain evidence="10">IN4F17</strain>
        <tissue evidence="10">Whole Body</tissue>
    </source>
</reference>
<name>A0ABY6KXM4_9ARAC</name>
<dbReference type="PANTHER" id="PTHR13117">
    <property type="entry name" value="ENDOPLASMIC RETICULUM MULTISPAN TRANSMEMBRANE PROTEIN-RELATED"/>
    <property type="match status" value="1"/>
</dbReference>
<evidence type="ECO:0000256" key="1">
    <source>
        <dbReference type="ARBA" id="ARBA00004477"/>
    </source>
</evidence>
<dbReference type="EMBL" id="CP092872">
    <property type="protein sequence ID" value="UYV72647.1"/>
    <property type="molecule type" value="Genomic_DNA"/>
</dbReference>
<evidence type="ECO:0000256" key="3">
    <source>
        <dbReference type="ARBA" id="ARBA00010288"/>
    </source>
</evidence>
<comment type="subcellular location">
    <subcellularLocation>
        <location evidence="1 9">Endoplasmic reticulum membrane</location>
        <topology evidence="1 9">Multi-pass membrane protein</topology>
    </subcellularLocation>
</comment>
<keyword evidence="4 9" id="KW-0812">Transmembrane</keyword>
<evidence type="ECO:0000256" key="6">
    <source>
        <dbReference type="ARBA" id="ARBA00022989"/>
    </source>
</evidence>
<dbReference type="InterPro" id="IPR007594">
    <property type="entry name" value="RFT1"/>
</dbReference>
<sequence length="598" mass="66431">MLLKLFYDKQWPLPKVLFSASNASCVLELVVTIFRQNILLSYLHSIILGLDSWVVAHLLSIILLQASQPLRKRTLTGDRDNPSNYRGIALISNLSKLFTSILKSRLRNWIEVNNVSWGCRVPMTLCWGVVLRWTWLHLLSRPPDLDYVWGVDAMVGGALLESLAEPLFVYGQTHDLVTLKVVAEAMAVLTRAAVMAGLTYSTPDFGIPAFGISMITSSILYVTCYYATLPSMQIKMAVRSGLSGCSCQPSSQTSLLMPFHQKSPGLVSKKLLSQVLRSSSSSKPLLDWSRVSLTWSFFKQTFIKQLLTEGEKYVMTIFNILSFAEQGVYEVVNNLGSVAARFLLLPIEESSYIMFGNLILRDKSPQEQDKNSLEYSGNLLRHLTQLVLLGGLVVLVFGQAYAGLALFLYGGQGLSLGVGPTLLQCHCLYFLFIAVNGVTEAFVFAAMNKDQLEKGGLVRLLWSSVRLCTYKCAGAPFGYLHLLLGSKGFIFANCFNMAIRISHSLYFIKNYFKDVTFEGQSFLSAVRPRSSTLGILLVSLMVTQISQRVFSALQVTQQVIHVSLGAVCFLATAACIYLKESSPSFLLHQLRSQHLKHS</sequence>
<accession>A0ABY6KXM4</accession>
<keyword evidence="5" id="KW-0256">Endoplasmic reticulum</keyword>
<evidence type="ECO:0000313" key="10">
    <source>
        <dbReference type="EMBL" id="UYV72647.1"/>
    </source>
</evidence>
<feature type="transmembrane region" description="Helical" evidence="9">
    <location>
        <begin position="488"/>
        <end position="508"/>
    </location>
</feature>
<feature type="transmembrane region" description="Helical" evidence="9">
    <location>
        <begin position="386"/>
        <end position="409"/>
    </location>
</feature>
<feature type="transmembrane region" description="Helical" evidence="9">
    <location>
        <begin position="46"/>
        <end position="64"/>
    </location>
</feature>